<accession>A0A9W6GTF1</accession>
<evidence type="ECO:0000313" key="3">
    <source>
        <dbReference type="EMBL" id="GLI92599.1"/>
    </source>
</evidence>
<keyword evidence="1" id="KW-0472">Membrane</keyword>
<dbReference type="Proteomes" id="UP001144323">
    <property type="component" value="Unassembled WGS sequence"/>
</dbReference>
<sequence>MKTLFAILAGLLATGAAEAHPAASLHLHAASQPVQMHAALVLLGVLAVWAAGVWVVETIATRRGV</sequence>
<gene>
    <name evidence="3" type="ORF">LMG27198_15910</name>
</gene>
<organism evidence="3 4">
    <name type="scientific">Methylocystis echinoides</name>
    <dbReference type="NCBI Taxonomy" id="29468"/>
    <lineage>
        <taxon>Bacteria</taxon>
        <taxon>Pseudomonadati</taxon>
        <taxon>Pseudomonadota</taxon>
        <taxon>Alphaproteobacteria</taxon>
        <taxon>Hyphomicrobiales</taxon>
        <taxon>Methylocystaceae</taxon>
        <taxon>Methylocystis</taxon>
    </lineage>
</organism>
<feature type="transmembrane region" description="Helical" evidence="1">
    <location>
        <begin position="35"/>
        <end position="56"/>
    </location>
</feature>
<keyword evidence="2" id="KW-0732">Signal</keyword>
<evidence type="ECO:0000313" key="4">
    <source>
        <dbReference type="Proteomes" id="UP001144323"/>
    </source>
</evidence>
<dbReference type="RefSeq" id="WP_281801913.1">
    <property type="nucleotide sequence ID" value="NZ_BSEC01000001.1"/>
</dbReference>
<feature type="chain" id="PRO_5040885709" evidence="2">
    <location>
        <begin position="20"/>
        <end position="65"/>
    </location>
</feature>
<evidence type="ECO:0000256" key="2">
    <source>
        <dbReference type="SAM" id="SignalP"/>
    </source>
</evidence>
<dbReference type="AlphaFoldDB" id="A0A9W6GTF1"/>
<keyword evidence="1" id="KW-1133">Transmembrane helix</keyword>
<keyword evidence="4" id="KW-1185">Reference proteome</keyword>
<reference evidence="3" key="1">
    <citation type="journal article" date="2023" name="Int. J. Syst. Evol. Microbiol.">
        <title>Methylocystis iwaonis sp. nov., a type II methane-oxidizing bacterium from surface soil of a rice paddy field in Japan, and emended description of the genus Methylocystis (ex Whittenbury et al. 1970) Bowman et al. 1993.</title>
        <authorList>
            <person name="Kaise H."/>
            <person name="Sawadogo J.B."/>
            <person name="Alam M.S."/>
            <person name="Ueno C."/>
            <person name="Dianou D."/>
            <person name="Shinjo R."/>
            <person name="Asakawa S."/>
        </authorList>
    </citation>
    <scope>NUCLEOTIDE SEQUENCE</scope>
    <source>
        <strain evidence="3">LMG27198</strain>
    </source>
</reference>
<comment type="caution">
    <text evidence="3">The sequence shown here is derived from an EMBL/GenBank/DDBJ whole genome shotgun (WGS) entry which is preliminary data.</text>
</comment>
<evidence type="ECO:0000256" key="1">
    <source>
        <dbReference type="SAM" id="Phobius"/>
    </source>
</evidence>
<protein>
    <submittedName>
        <fullName evidence="3">Uncharacterized protein</fullName>
    </submittedName>
</protein>
<name>A0A9W6GTF1_9HYPH</name>
<keyword evidence="1" id="KW-0812">Transmembrane</keyword>
<feature type="signal peptide" evidence="2">
    <location>
        <begin position="1"/>
        <end position="19"/>
    </location>
</feature>
<proteinExistence type="predicted"/>
<dbReference type="EMBL" id="BSEC01000001">
    <property type="protein sequence ID" value="GLI92599.1"/>
    <property type="molecule type" value="Genomic_DNA"/>
</dbReference>